<comment type="similarity">
    <text evidence="10">Belongs to the insect chemoreceptor superfamily. Heteromeric odorant receptor channel (TC 1.A.69) family.</text>
</comment>
<organism evidence="11">
    <name type="scientific">Apolygus lucorum</name>
    <name type="common">Small green plant bug</name>
    <name type="synonym">Lygocoris lucorum</name>
    <dbReference type="NCBI Taxonomy" id="248454"/>
    <lineage>
        <taxon>Eukaryota</taxon>
        <taxon>Metazoa</taxon>
        <taxon>Ecdysozoa</taxon>
        <taxon>Arthropoda</taxon>
        <taxon>Hexapoda</taxon>
        <taxon>Insecta</taxon>
        <taxon>Pterygota</taxon>
        <taxon>Neoptera</taxon>
        <taxon>Paraneoptera</taxon>
        <taxon>Hemiptera</taxon>
        <taxon>Heteroptera</taxon>
        <taxon>Panheteroptera</taxon>
        <taxon>Cimicomorpha</taxon>
        <taxon>Miridae</taxon>
        <taxon>Mirini</taxon>
        <taxon>Apolygus</taxon>
    </lineage>
</organism>
<evidence type="ECO:0000313" key="11">
    <source>
        <dbReference type="EMBL" id="AQM56077.1"/>
    </source>
</evidence>
<feature type="transmembrane region" description="Helical" evidence="10">
    <location>
        <begin position="33"/>
        <end position="56"/>
    </location>
</feature>
<keyword evidence="4 10" id="KW-0812">Transmembrane</keyword>
<keyword evidence="5 10" id="KW-0552">Olfaction</keyword>
<feature type="transmembrane region" description="Helical" evidence="10">
    <location>
        <begin position="244"/>
        <end position="267"/>
    </location>
</feature>
<dbReference type="InterPro" id="IPR004117">
    <property type="entry name" value="7tm6_olfct_rcpt"/>
</dbReference>
<keyword evidence="2" id="KW-1003">Cell membrane</keyword>
<dbReference type="PANTHER" id="PTHR21137:SF35">
    <property type="entry name" value="ODORANT RECEPTOR 19A-RELATED"/>
    <property type="match status" value="1"/>
</dbReference>
<evidence type="ECO:0000256" key="10">
    <source>
        <dbReference type="RuleBase" id="RU351113"/>
    </source>
</evidence>
<comment type="caution">
    <text evidence="10">Lacks conserved residue(s) required for the propagation of feature annotation.</text>
</comment>
<evidence type="ECO:0000256" key="1">
    <source>
        <dbReference type="ARBA" id="ARBA00004651"/>
    </source>
</evidence>
<dbReference type="EMBL" id="KU958248">
    <property type="protein sequence ID" value="AQM56077.1"/>
    <property type="molecule type" value="mRNA"/>
</dbReference>
<feature type="transmembrane region" description="Helical" evidence="10">
    <location>
        <begin position="180"/>
        <end position="205"/>
    </location>
</feature>
<keyword evidence="7 10" id="KW-0472">Membrane</keyword>
<proteinExistence type="evidence at transcript level"/>
<evidence type="ECO:0000256" key="3">
    <source>
        <dbReference type="ARBA" id="ARBA00022606"/>
    </source>
</evidence>
<reference evidence="11" key="2">
    <citation type="submission" date="2016-03" db="EMBL/GenBank/DDBJ databases">
        <authorList>
            <person name="Ploux O."/>
        </authorList>
    </citation>
    <scope>NUCLEOTIDE SEQUENCE</scope>
</reference>
<accession>A0A1Q1NIY1</accession>
<feature type="transmembrane region" description="Helical" evidence="10">
    <location>
        <begin position="282"/>
        <end position="305"/>
    </location>
</feature>
<keyword evidence="6 10" id="KW-1133">Transmembrane helix</keyword>
<evidence type="ECO:0000256" key="6">
    <source>
        <dbReference type="ARBA" id="ARBA00022989"/>
    </source>
</evidence>
<evidence type="ECO:0000256" key="7">
    <source>
        <dbReference type="ARBA" id="ARBA00023136"/>
    </source>
</evidence>
<dbReference type="GO" id="GO:0007165">
    <property type="term" value="P:signal transduction"/>
    <property type="evidence" value="ECO:0007669"/>
    <property type="project" value="UniProtKB-KW"/>
</dbReference>
<evidence type="ECO:0000256" key="5">
    <source>
        <dbReference type="ARBA" id="ARBA00022725"/>
    </source>
</evidence>
<gene>
    <name evidence="11" type="primary">OR71</name>
</gene>
<keyword evidence="8 10" id="KW-0675">Receptor</keyword>
<reference evidence="11" key="1">
    <citation type="journal article" date="2016" name="Sci. Rep.">
        <title>Identification and expression analysis of an olfactory receptor gene family in green plant bug Apolygus lucorum (Meyer-Dur).</title>
        <authorList>
            <person name="An X.K."/>
            <person name="Sun L."/>
            <person name="Liu H.W."/>
            <person name="Liu D.F."/>
            <person name="Ding Y.X."/>
            <person name="Li L.M."/>
            <person name="Zhang Y.J."/>
            <person name="Guo Y.Y."/>
        </authorList>
    </citation>
    <scope>NUCLEOTIDE SEQUENCE</scope>
</reference>
<evidence type="ECO:0000256" key="2">
    <source>
        <dbReference type="ARBA" id="ARBA00022475"/>
    </source>
</evidence>
<evidence type="ECO:0000256" key="9">
    <source>
        <dbReference type="ARBA" id="ARBA00023224"/>
    </source>
</evidence>
<feature type="transmembrane region" description="Helical" evidence="10">
    <location>
        <begin position="126"/>
        <end position="147"/>
    </location>
</feature>
<protein>
    <recommendedName>
        <fullName evidence="10">Odorant receptor</fullName>
    </recommendedName>
</protein>
<dbReference type="GO" id="GO:0005886">
    <property type="term" value="C:plasma membrane"/>
    <property type="evidence" value="ECO:0007669"/>
    <property type="project" value="UniProtKB-SubCell"/>
</dbReference>
<keyword evidence="9 10" id="KW-0807">Transducer</keyword>
<dbReference type="GO" id="GO:0004984">
    <property type="term" value="F:olfactory receptor activity"/>
    <property type="evidence" value="ECO:0007669"/>
    <property type="project" value="InterPro"/>
</dbReference>
<sequence>MAPQVNLFKAWMIWMKIAGADPPSVNFPYALALLWKLIMLYGSVHYVIIMFLAIVVGDSAFHLKLEAGLFLLAGIPCSYKHFVFVIRKNKLHEVIDRLNTLLEEVEDVYGTETLAGWQRICNMVMYFYSTQFTMLVVPVFSFFYYIYYWEGVEATPYEVYIPFEKENHIHRVMLYELLSFLGPAAGLITGNIFFGSLTVAVSGVLRKIQEQFSQVSPSNAQFLLHRTIRWHSEIISIVGETNRLLGTVFVVEYLLAMVYICFSGYMLLKVGSATEDVNLNKNIILCIVCIVMPLFYCLCGHVIVLEYDKMSDSIFQNDWVSLQPVDRKKLILPALLAKRGLSLHYKKLLKFDMTTYLKIVKQSYSFLTMLKLMENT</sequence>
<keyword evidence="3 10" id="KW-0716">Sensory transduction</keyword>
<dbReference type="PANTHER" id="PTHR21137">
    <property type="entry name" value="ODORANT RECEPTOR"/>
    <property type="match status" value="1"/>
</dbReference>
<dbReference type="AlphaFoldDB" id="A0A1Q1NIY1"/>
<comment type="subcellular location">
    <subcellularLocation>
        <location evidence="1 10">Cell membrane</location>
        <topology evidence="1 10">Multi-pass membrane protein</topology>
    </subcellularLocation>
</comment>
<evidence type="ECO:0000256" key="4">
    <source>
        <dbReference type="ARBA" id="ARBA00022692"/>
    </source>
</evidence>
<evidence type="ECO:0000256" key="8">
    <source>
        <dbReference type="ARBA" id="ARBA00023170"/>
    </source>
</evidence>
<dbReference type="GO" id="GO:0005549">
    <property type="term" value="F:odorant binding"/>
    <property type="evidence" value="ECO:0007669"/>
    <property type="project" value="InterPro"/>
</dbReference>
<dbReference type="Pfam" id="PF02949">
    <property type="entry name" value="7tm_6"/>
    <property type="match status" value="1"/>
</dbReference>
<name>A0A1Q1NIY1_APOLU</name>